<proteinExistence type="predicted"/>
<dbReference type="Proteomes" id="UP000075418">
    <property type="component" value="Unassembled WGS sequence"/>
</dbReference>
<evidence type="ECO:0000313" key="3">
    <source>
        <dbReference type="Proteomes" id="UP000075418"/>
    </source>
</evidence>
<protein>
    <recommendedName>
        <fullName evidence="5">Helix-turn-helix type 11 domain-containing protein</fullName>
    </recommendedName>
</protein>
<sequence>MNKPERLLYIYTRLLNGKHLKKSTLAQALNINLRSVQRDFSDINNFLYEDEEWRGLNAKIVYDNILETHSLQTFPMKIRQQMLITLLYQIKGTLPVVHEDIYKFIEQYSFSSTNHKILVHNLLRKFHIKEKDYNYSSFIQVARCIDAKYNMTITTQSGTNLYVSPINIHVIDDEFWMTYVKDNLIDAIKFEDIAQLNETSINYTFADMTIKNMITLSISVSFWQYVSTEYNVISSYEKDDKIIAQILMSKVECFALIKKYYKHIKLIAPDSYRNELINQLKTIIDHYL</sequence>
<dbReference type="AlphaFoldDB" id="A0A151A5F2"/>
<reference evidence="2 3" key="1">
    <citation type="submission" date="2016-02" db="EMBL/GenBank/DDBJ databases">
        <title>Draft genome sequence of hydrocarbon degrading Staphylococcus saprophyticus Strain CNV2, isolated from crude-oil contaminated soil from Noonmati Oil Refinery, Guwahati, Assam, India.</title>
        <authorList>
            <person name="Mukherjee A."/>
            <person name="Chettri B."/>
            <person name="Langpoklakpam J."/>
            <person name="Singh A.K."/>
            <person name="Chattopadhyay D.J."/>
        </authorList>
    </citation>
    <scope>NUCLEOTIDE SEQUENCE [LARGE SCALE GENOMIC DNA]</scope>
    <source>
        <strain evidence="2 3">CNV2</strain>
    </source>
</reference>
<comment type="caution">
    <text evidence="2">The sequence shown here is derived from an EMBL/GenBank/DDBJ whole genome shotgun (WGS) entry which is preliminary data.</text>
</comment>
<dbReference type="KEGG" id="skl:C7J89_09445"/>
<dbReference type="Proteomes" id="UP000321040">
    <property type="component" value="Unassembled WGS sequence"/>
</dbReference>
<evidence type="ECO:0000313" key="1">
    <source>
        <dbReference type="EMBL" id="GEP80918.1"/>
    </source>
</evidence>
<accession>A0A151A5F2</accession>
<name>A0A151A5F2_9STAP</name>
<dbReference type="EMBL" id="BKAQ01000001">
    <property type="protein sequence ID" value="GEP80918.1"/>
    <property type="molecule type" value="Genomic_DNA"/>
</dbReference>
<evidence type="ECO:0008006" key="5">
    <source>
        <dbReference type="Google" id="ProtNLM"/>
    </source>
</evidence>
<reference evidence="1 4" key="2">
    <citation type="submission" date="2019-07" db="EMBL/GenBank/DDBJ databases">
        <title>Whole genome shotgun sequence of Staphylococcus kloosii NBRC 109624.</title>
        <authorList>
            <person name="Hosoyama A."/>
            <person name="Uohara A."/>
            <person name="Ohji S."/>
            <person name="Ichikawa N."/>
        </authorList>
    </citation>
    <scope>NUCLEOTIDE SEQUENCE [LARGE SCALE GENOMIC DNA]</scope>
    <source>
        <strain evidence="1 4">NBRC 109624</strain>
    </source>
</reference>
<dbReference type="GeneID" id="69905567"/>
<dbReference type="OrthoDB" id="86031at2"/>
<dbReference type="EMBL" id="LUGM01000002">
    <property type="protein sequence ID" value="KYH14654.1"/>
    <property type="molecule type" value="Genomic_DNA"/>
</dbReference>
<gene>
    <name evidence="2" type="ORF">A0131_07685</name>
    <name evidence="1" type="ORF">SKL01_00960</name>
</gene>
<keyword evidence="4" id="KW-1185">Reference proteome</keyword>
<dbReference type="RefSeq" id="WP_061854822.1">
    <property type="nucleotide sequence ID" value="NZ_BKAQ01000001.1"/>
</dbReference>
<evidence type="ECO:0000313" key="4">
    <source>
        <dbReference type="Proteomes" id="UP000321040"/>
    </source>
</evidence>
<organism evidence="2 3">
    <name type="scientific">Staphylococcus kloosii</name>
    <dbReference type="NCBI Taxonomy" id="29384"/>
    <lineage>
        <taxon>Bacteria</taxon>
        <taxon>Bacillati</taxon>
        <taxon>Bacillota</taxon>
        <taxon>Bacilli</taxon>
        <taxon>Bacillales</taxon>
        <taxon>Staphylococcaceae</taxon>
        <taxon>Staphylococcus</taxon>
    </lineage>
</organism>
<evidence type="ECO:0000313" key="2">
    <source>
        <dbReference type="EMBL" id="KYH14654.1"/>
    </source>
</evidence>